<dbReference type="PANTHER" id="PTHR43706">
    <property type="entry name" value="NADH DEHYDROGENASE"/>
    <property type="match status" value="1"/>
</dbReference>
<dbReference type="InterPro" id="IPR054585">
    <property type="entry name" value="NDH2-like_C"/>
</dbReference>
<dbReference type="EMBL" id="PGEZ01000001">
    <property type="protein sequence ID" value="PJJ58007.1"/>
    <property type="molecule type" value="Genomic_DNA"/>
</dbReference>
<dbReference type="AlphaFoldDB" id="A0A2M9BJ74"/>
<feature type="region of interest" description="Disordered" evidence="9">
    <location>
        <begin position="432"/>
        <end position="505"/>
    </location>
</feature>
<evidence type="ECO:0000256" key="1">
    <source>
        <dbReference type="ARBA" id="ARBA00005272"/>
    </source>
</evidence>
<feature type="domain" description="FAD/NAD(P)-binding" evidence="11">
    <location>
        <begin position="13"/>
        <end position="325"/>
    </location>
</feature>
<dbReference type="SUPFAM" id="SSF51905">
    <property type="entry name" value="FAD/NAD(P)-binding domain"/>
    <property type="match status" value="1"/>
</dbReference>
<feature type="domain" description="External alternative NADH-ubiquinone oxidoreductase-like C-terminal" evidence="12">
    <location>
        <begin position="349"/>
        <end position="406"/>
    </location>
</feature>
<evidence type="ECO:0000256" key="6">
    <source>
        <dbReference type="ARBA" id="ARBA00023002"/>
    </source>
</evidence>
<dbReference type="PRINTS" id="PR00411">
    <property type="entry name" value="PNDRDTASEI"/>
</dbReference>
<keyword evidence="3" id="KW-0285">Flavoprotein</keyword>
<evidence type="ECO:0000256" key="3">
    <source>
        <dbReference type="ARBA" id="ARBA00022630"/>
    </source>
</evidence>
<comment type="similarity">
    <text evidence="1">Belongs to the NADH dehydrogenase family.</text>
</comment>
<feature type="compositionally biased region" description="Acidic residues" evidence="9">
    <location>
        <begin position="472"/>
        <end position="499"/>
    </location>
</feature>
<keyword evidence="10" id="KW-1133">Transmembrane helix</keyword>
<organism evidence="13 14">
    <name type="scientific">Mumia flava</name>
    <dbReference type="NCBI Taxonomy" id="1348852"/>
    <lineage>
        <taxon>Bacteria</taxon>
        <taxon>Bacillati</taxon>
        <taxon>Actinomycetota</taxon>
        <taxon>Actinomycetes</taxon>
        <taxon>Propionibacteriales</taxon>
        <taxon>Nocardioidaceae</taxon>
        <taxon>Mumia</taxon>
    </lineage>
</organism>
<evidence type="ECO:0000256" key="9">
    <source>
        <dbReference type="SAM" id="MobiDB-lite"/>
    </source>
</evidence>
<keyword evidence="10" id="KW-0812">Transmembrane</keyword>
<dbReference type="PRINTS" id="PR00368">
    <property type="entry name" value="FADPNR"/>
</dbReference>
<keyword evidence="4" id="KW-0274">FAD</keyword>
<proteinExistence type="inferred from homology"/>
<keyword evidence="10" id="KW-0472">Membrane</keyword>
<accession>A0A2M9BJ74</accession>
<gene>
    <name evidence="13" type="ORF">CLV56_2250</name>
</gene>
<evidence type="ECO:0000256" key="8">
    <source>
        <dbReference type="ARBA" id="ARBA00047599"/>
    </source>
</evidence>
<keyword evidence="7" id="KW-0520">NAD</keyword>
<dbReference type="PANTHER" id="PTHR43706:SF47">
    <property type="entry name" value="EXTERNAL NADH-UBIQUINONE OXIDOREDUCTASE 1, MITOCHONDRIAL-RELATED"/>
    <property type="match status" value="1"/>
</dbReference>
<dbReference type="Pfam" id="PF07992">
    <property type="entry name" value="Pyr_redox_2"/>
    <property type="match status" value="1"/>
</dbReference>
<dbReference type="Pfam" id="PF22366">
    <property type="entry name" value="NDH2_C"/>
    <property type="match status" value="1"/>
</dbReference>
<keyword evidence="5" id="KW-0809">Transit peptide</keyword>
<evidence type="ECO:0000256" key="10">
    <source>
        <dbReference type="SAM" id="Phobius"/>
    </source>
</evidence>
<evidence type="ECO:0000256" key="4">
    <source>
        <dbReference type="ARBA" id="ARBA00022827"/>
    </source>
</evidence>
<dbReference type="GO" id="GO:0050136">
    <property type="term" value="F:NADH dehydrogenase (quinone) (non-electrogenic) activity"/>
    <property type="evidence" value="ECO:0007669"/>
    <property type="project" value="UniProtKB-EC"/>
</dbReference>
<evidence type="ECO:0000256" key="5">
    <source>
        <dbReference type="ARBA" id="ARBA00022946"/>
    </source>
</evidence>
<keyword evidence="14" id="KW-1185">Reference proteome</keyword>
<dbReference type="Proteomes" id="UP000230842">
    <property type="component" value="Unassembled WGS sequence"/>
</dbReference>
<dbReference type="EC" id="1.6.5.9" evidence="2"/>
<sequence>MSDPRVMPHTRPHVVVVGGGFGGLNAVRKLKRADVDITLVDRHTYNTFQPLLYQVATSTLNPGDITWFLRAVHAGQDNVRFIKGTVVSMEHSTKTINLDGGLALSYDYLIIASGVTANFFGIPGAEEYTLPLYRRSQALAARDKMFAILEDAEINGQNQDFRMIVVGGGPTGVETAGALAELRSHDLPVTYPEIDIDRVHITLVEMAPHVLSPFKPKLRDYTRRALEKRGVDLRLETSVKEVKPDGVVVNDGDFIPADMVIWASGITTHPVLEHWNVPLGRGRRIMIDDHLRVQGLDGVYAIGDVAVEDGERALPQLAQPAMQGGKYVAQDIKARLAGKEIKEFRYRDKGTMATIGRASAVAEAKGLPLLTGFIAWVIWTVVHLYFLLGGRNRLATMINLGARYLFWGHNHNAIVGETPAVIARHAPARATLSAPQVTPAQAPAAADLAEDPEPGEGVTGLAAAQTPGATELEVEETGSSEDGESAAADEEAASEEAASEENAQR</sequence>
<comment type="catalytic activity">
    <reaction evidence="8">
        <text>a quinone + NADH + H(+) = a quinol + NAD(+)</text>
        <dbReference type="Rhea" id="RHEA:46160"/>
        <dbReference type="ChEBI" id="CHEBI:15378"/>
        <dbReference type="ChEBI" id="CHEBI:24646"/>
        <dbReference type="ChEBI" id="CHEBI:57540"/>
        <dbReference type="ChEBI" id="CHEBI:57945"/>
        <dbReference type="ChEBI" id="CHEBI:132124"/>
        <dbReference type="EC" id="1.6.5.9"/>
    </reaction>
</comment>
<evidence type="ECO:0000259" key="12">
    <source>
        <dbReference type="Pfam" id="PF22366"/>
    </source>
</evidence>
<keyword evidence="6" id="KW-0560">Oxidoreductase</keyword>
<protein>
    <recommendedName>
        <fullName evidence="2">NADH:ubiquinone reductase (non-electrogenic)</fullName>
        <ecNumber evidence="2">1.6.5.9</ecNumber>
    </recommendedName>
</protein>
<feature type="transmembrane region" description="Helical" evidence="10">
    <location>
        <begin position="367"/>
        <end position="388"/>
    </location>
</feature>
<dbReference type="InterPro" id="IPR036188">
    <property type="entry name" value="FAD/NAD-bd_sf"/>
</dbReference>
<evidence type="ECO:0000259" key="11">
    <source>
        <dbReference type="Pfam" id="PF07992"/>
    </source>
</evidence>
<evidence type="ECO:0000256" key="2">
    <source>
        <dbReference type="ARBA" id="ARBA00012637"/>
    </source>
</evidence>
<name>A0A2M9BJ74_9ACTN</name>
<evidence type="ECO:0000313" key="14">
    <source>
        <dbReference type="Proteomes" id="UP000230842"/>
    </source>
</evidence>
<dbReference type="RefSeq" id="WP_211288044.1">
    <property type="nucleotide sequence ID" value="NZ_PGEZ01000001.1"/>
</dbReference>
<dbReference type="InterPro" id="IPR045024">
    <property type="entry name" value="NDH-2"/>
</dbReference>
<evidence type="ECO:0000313" key="13">
    <source>
        <dbReference type="EMBL" id="PJJ58007.1"/>
    </source>
</evidence>
<comment type="caution">
    <text evidence="13">The sequence shown here is derived from an EMBL/GenBank/DDBJ whole genome shotgun (WGS) entry which is preliminary data.</text>
</comment>
<dbReference type="Gene3D" id="3.50.50.100">
    <property type="match status" value="1"/>
</dbReference>
<reference evidence="13 14" key="1">
    <citation type="submission" date="2017-11" db="EMBL/GenBank/DDBJ databases">
        <title>Genomic Encyclopedia of Archaeal and Bacterial Type Strains, Phase II (KMG-II): From Individual Species to Whole Genera.</title>
        <authorList>
            <person name="Goeker M."/>
        </authorList>
    </citation>
    <scope>NUCLEOTIDE SEQUENCE [LARGE SCALE GENOMIC DNA]</scope>
    <source>
        <strain evidence="13 14">DSM 27763</strain>
    </source>
</reference>
<feature type="compositionally biased region" description="Low complexity" evidence="9">
    <location>
        <begin position="434"/>
        <end position="447"/>
    </location>
</feature>
<dbReference type="InterPro" id="IPR023753">
    <property type="entry name" value="FAD/NAD-binding_dom"/>
</dbReference>
<evidence type="ECO:0000256" key="7">
    <source>
        <dbReference type="ARBA" id="ARBA00023027"/>
    </source>
</evidence>